<dbReference type="Proteomes" id="UP000320806">
    <property type="component" value="Unassembled WGS sequence"/>
</dbReference>
<dbReference type="InterPro" id="IPR025442">
    <property type="entry name" value="DUF4185"/>
</dbReference>
<dbReference type="Pfam" id="PF13810">
    <property type="entry name" value="DUF4185"/>
    <property type="match status" value="1"/>
</dbReference>
<accession>A0A542EFS6</accession>
<protein>
    <submittedName>
        <fullName evidence="2">Uncharacterized protein DUF4185</fullName>
    </submittedName>
</protein>
<comment type="caution">
    <text evidence="2">The sequence shown here is derived from an EMBL/GenBank/DDBJ whole genome shotgun (WGS) entry which is preliminary data.</text>
</comment>
<dbReference type="InterPro" id="IPR023296">
    <property type="entry name" value="Glyco_hydro_beta-prop_sf"/>
</dbReference>
<reference evidence="2 3" key="1">
    <citation type="submission" date="2019-06" db="EMBL/GenBank/DDBJ databases">
        <title>Sequencing the genomes of 1000 actinobacteria strains.</title>
        <authorList>
            <person name="Klenk H.-P."/>
        </authorList>
    </citation>
    <scope>NUCLEOTIDE SEQUENCE [LARGE SCALE GENOMIC DNA]</scope>
    <source>
        <strain evidence="2 3">DSM 19828</strain>
    </source>
</reference>
<evidence type="ECO:0000259" key="1">
    <source>
        <dbReference type="Pfam" id="PF13810"/>
    </source>
</evidence>
<dbReference type="AlphaFoldDB" id="A0A542EFS6"/>
<proteinExistence type="predicted"/>
<gene>
    <name evidence="2" type="ORF">FB459_1606</name>
</gene>
<evidence type="ECO:0000313" key="2">
    <source>
        <dbReference type="EMBL" id="TQJ14159.1"/>
    </source>
</evidence>
<dbReference type="EMBL" id="VFMO01000001">
    <property type="protein sequence ID" value="TQJ14159.1"/>
    <property type="molecule type" value="Genomic_DNA"/>
</dbReference>
<organism evidence="2 3">
    <name type="scientific">Yimella lutea</name>
    <dbReference type="NCBI Taxonomy" id="587872"/>
    <lineage>
        <taxon>Bacteria</taxon>
        <taxon>Bacillati</taxon>
        <taxon>Actinomycetota</taxon>
        <taxon>Actinomycetes</taxon>
        <taxon>Micrococcales</taxon>
        <taxon>Dermacoccaceae</taxon>
        <taxon>Yimella</taxon>
    </lineage>
</organism>
<dbReference type="PROSITE" id="PS51257">
    <property type="entry name" value="PROKAR_LIPOPROTEIN"/>
    <property type="match status" value="1"/>
</dbReference>
<dbReference type="SUPFAM" id="SSF75005">
    <property type="entry name" value="Arabinanase/levansucrase/invertase"/>
    <property type="match status" value="1"/>
</dbReference>
<feature type="domain" description="DUF4185" evidence="1">
    <location>
        <begin position="219"/>
        <end position="363"/>
    </location>
</feature>
<dbReference type="OrthoDB" id="5482597at2"/>
<dbReference type="Gene3D" id="2.115.10.20">
    <property type="entry name" value="Glycosyl hydrolase domain, family 43"/>
    <property type="match status" value="1"/>
</dbReference>
<dbReference type="RefSeq" id="WP_141928050.1">
    <property type="nucleotide sequence ID" value="NZ_BAABCI010000034.1"/>
</dbReference>
<evidence type="ECO:0000313" key="3">
    <source>
        <dbReference type="Proteomes" id="UP000320806"/>
    </source>
</evidence>
<name>A0A542EFS6_9MICO</name>
<keyword evidence="3" id="KW-1185">Reference proteome</keyword>
<sequence length="389" mass="41917">MLRRLGAVVVAVTFTVTACSRPPQPPTYPQESWSSVSPATVGSALEVQEPVGGQACVDPRPWTGAQHANTWMEGLDNLPQWRAADVGVTVRLGDGRTLWVFGDTARAGEFRPRFVSSSALVTKGRCTSQWVDPAGPFLANSAGSVCWPSSMTAVSHSTYDDVLVGCSRVRRTSADIFGFDYLGMSIASLRVPHSGVATRPVVTPVTPDRVDPTQINWGSALLADDEWIYIYGSRQRSGGPGPRELVLARAAADTVTLRSTWQYWDGAGWDAQESAVRPVIDSGSGVSQALSVHKRGNDYLAVSKLGGDLTDTVAVWTANSPQGPWTVRSTTHFPYERGQVVSYQPLAHPEFDLASGKLLVSVSRVAKSVVDLLQRPKASRPVFIEVPMP</sequence>